<organism evidence="9">
    <name type="scientific">hydrothermal vent metagenome</name>
    <dbReference type="NCBI Taxonomy" id="652676"/>
    <lineage>
        <taxon>unclassified sequences</taxon>
        <taxon>metagenomes</taxon>
        <taxon>ecological metagenomes</taxon>
    </lineage>
</organism>
<feature type="transmembrane region" description="Helical" evidence="7">
    <location>
        <begin position="28"/>
        <end position="50"/>
    </location>
</feature>
<feature type="domain" description="NADH:quinone oxidoreductase/Mrp antiporter transmembrane" evidence="8">
    <location>
        <begin position="112"/>
        <end position="382"/>
    </location>
</feature>
<dbReference type="GO" id="GO:0005886">
    <property type="term" value="C:plasma membrane"/>
    <property type="evidence" value="ECO:0007669"/>
    <property type="project" value="UniProtKB-SubCell"/>
</dbReference>
<dbReference type="PANTHER" id="PTHR42682:SF4">
    <property type="entry name" value="NADH-UBIQUINONE_PLASTOQUINONE"/>
    <property type="match status" value="1"/>
</dbReference>
<feature type="transmembrane region" description="Helical" evidence="7">
    <location>
        <begin position="241"/>
        <end position="259"/>
    </location>
</feature>
<dbReference type="PANTHER" id="PTHR42682">
    <property type="entry name" value="HYDROGENASE-4 COMPONENT F"/>
    <property type="match status" value="1"/>
</dbReference>
<feature type="transmembrane region" description="Helical" evidence="7">
    <location>
        <begin position="6"/>
        <end position="21"/>
    </location>
</feature>
<dbReference type="GO" id="GO:0016491">
    <property type="term" value="F:oxidoreductase activity"/>
    <property type="evidence" value="ECO:0007669"/>
    <property type="project" value="UniProtKB-KW"/>
</dbReference>
<evidence type="ECO:0000259" key="8">
    <source>
        <dbReference type="Pfam" id="PF00361"/>
    </source>
</evidence>
<evidence type="ECO:0000256" key="7">
    <source>
        <dbReference type="SAM" id="Phobius"/>
    </source>
</evidence>
<feature type="transmembrane region" description="Helical" evidence="7">
    <location>
        <begin position="373"/>
        <end position="391"/>
    </location>
</feature>
<feature type="transmembrane region" description="Helical" evidence="7">
    <location>
        <begin position="456"/>
        <end position="476"/>
    </location>
</feature>
<evidence type="ECO:0000313" key="9">
    <source>
        <dbReference type="EMBL" id="VAX25650.1"/>
    </source>
</evidence>
<name>A0A3B1CSJ1_9ZZZZ</name>
<gene>
    <name evidence="9" type="ORF">MNBD_NITROSPINAE04-1715</name>
</gene>
<dbReference type="AlphaFoldDB" id="A0A3B1CSJ1"/>
<evidence type="ECO:0000256" key="4">
    <source>
        <dbReference type="ARBA" id="ARBA00022989"/>
    </source>
</evidence>
<feature type="transmembrane region" description="Helical" evidence="7">
    <location>
        <begin position="99"/>
        <end position="128"/>
    </location>
</feature>
<feature type="transmembrane region" description="Helical" evidence="7">
    <location>
        <begin position="297"/>
        <end position="316"/>
    </location>
</feature>
<feature type="transmembrane region" description="Helical" evidence="7">
    <location>
        <begin position="70"/>
        <end position="87"/>
    </location>
</feature>
<evidence type="ECO:0000256" key="1">
    <source>
        <dbReference type="ARBA" id="ARBA00004651"/>
    </source>
</evidence>
<dbReference type="EMBL" id="UOGA01000308">
    <property type="protein sequence ID" value="VAX25650.1"/>
    <property type="molecule type" value="Genomic_DNA"/>
</dbReference>
<feature type="transmembrane region" description="Helical" evidence="7">
    <location>
        <begin position="271"/>
        <end position="291"/>
    </location>
</feature>
<evidence type="ECO:0000256" key="3">
    <source>
        <dbReference type="ARBA" id="ARBA00022692"/>
    </source>
</evidence>
<keyword evidence="3 7" id="KW-0812">Transmembrane</keyword>
<dbReference type="InterPro" id="IPR052175">
    <property type="entry name" value="ComplexI-like_HydComp"/>
</dbReference>
<feature type="transmembrane region" description="Helical" evidence="7">
    <location>
        <begin position="412"/>
        <end position="436"/>
    </location>
</feature>
<keyword evidence="4 7" id="KW-1133">Transmembrane helix</keyword>
<feature type="transmembrane region" description="Helical" evidence="7">
    <location>
        <begin position="148"/>
        <end position="168"/>
    </location>
</feature>
<comment type="subcellular location">
    <subcellularLocation>
        <location evidence="1">Cell membrane</location>
        <topology evidence="1">Multi-pass membrane protein</topology>
    </subcellularLocation>
</comment>
<feature type="transmembrane region" description="Helical" evidence="7">
    <location>
        <begin position="180"/>
        <end position="201"/>
    </location>
</feature>
<dbReference type="NCBIfam" id="NF009310">
    <property type="entry name" value="PRK12668.1"/>
    <property type="match status" value="1"/>
</dbReference>
<evidence type="ECO:0000256" key="5">
    <source>
        <dbReference type="ARBA" id="ARBA00023002"/>
    </source>
</evidence>
<protein>
    <submittedName>
        <fullName evidence="9">Na(+) H(+) antiporter subunit H</fullName>
    </submittedName>
</protein>
<reference evidence="9" key="1">
    <citation type="submission" date="2018-06" db="EMBL/GenBank/DDBJ databases">
        <authorList>
            <person name="Zhirakovskaya E."/>
        </authorList>
    </citation>
    <scope>NUCLEOTIDE SEQUENCE</scope>
</reference>
<feature type="transmembrane region" description="Helical" evidence="7">
    <location>
        <begin position="497"/>
        <end position="520"/>
    </location>
</feature>
<evidence type="ECO:0000256" key="6">
    <source>
        <dbReference type="ARBA" id="ARBA00023136"/>
    </source>
</evidence>
<keyword evidence="2" id="KW-1003">Cell membrane</keyword>
<sequence length="521" mass="56528">MINSLPPAAILIIGAFAIPFIKGKGKSIYMLLLPVIAFISVFSIAEGVHWTAGFLDYNLVFGKVDRLSRAFGYMFTIMSFVGTIYALHLEKEDGQHVAAFIYAGSALGAVFAGDLLTLFVFLEIMTLASTYLVWARKTAVSYGAGLRYLMVHLFGGLCLLAGIAIHVAQTGSIEFGQIGLGGIGSYMILLGFGINCGFPLLHAWLPDAYPEATITGTIFMGAFTTKVAVYTLARSFPGTEMLIWVGAAMTVFPIFFAAIENDLRKVLSYSIINQVGFLVVGIGIGTTLSINGTVAHTFTNIFFKSLLFMSIGAVMYRTGKSKATDLGGLYKSMPLTTIFCLIGAASISGFPLFSGYVSKSMILGASTGDGMGFLWLVLMFATAGVLHHAGIKIPFHAFFAHDSGIRTKEAPLNMLVAMGIAAFICVFVGVFPGTLYSILPYPVEYEVYTSAHVINMLQLLSFAVLAFVLLLLSGLHPVEWKVILLDTDWFYRKGASLFYWLANRRMPWTVLLVASVVFVIY</sequence>
<keyword evidence="5" id="KW-0560">Oxidoreductase</keyword>
<dbReference type="InterPro" id="IPR001750">
    <property type="entry name" value="ND/Mrp_TM"/>
</dbReference>
<accession>A0A3B1CSJ1</accession>
<dbReference type="Pfam" id="PF00361">
    <property type="entry name" value="Proton_antipo_M"/>
    <property type="match status" value="1"/>
</dbReference>
<evidence type="ECO:0000256" key="2">
    <source>
        <dbReference type="ARBA" id="ARBA00022475"/>
    </source>
</evidence>
<keyword evidence="6 7" id="KW-0472">Membrane</keyword>
<feature type="transmembrane region" description="Helical" evidence="7">
    <location>
        <begin position="328"/>
        <end position="353"/>
    </location>
</feature>
<proteinExistence type="predicted"/>